<dbReference type="AlphaFoldDB" id="A0A0C3GPQ7"/>
<evidence type="ECO:0000313" key="3">
    <source>
        <dbReference type="EMBL" id="KIM93384.1"/>
    </source>
</evidence>
<feature type="non-terminal residue" evidence="3">
    <location>
        <position position="1"/>
    </location>
</feature>
<dbReference type="InterPro" id="IPR029058">
    <property type="entry name" value="AB_hydrolase_fold"/>
</dbReference>
<proteinExistence type="predicted"/>
<dbReference type="HOGENOM" id="CLU_012494_8_1_1"/>
<dbReference type="InParanoid" id="A0A0C3GPQ7"/>
<dbReference type="Proteomes" id="UP000054321">
    <property type="component" value="Unassembled WGS sequence"/>
</dbReference>
<dbReference type="STRING" id="913774.A0A0C3GPQ7"/>
<keyword evidence="4" id="KW-1185">Reference proteome</keyword>
<sequence>NEAKIQSANCETFSYGSHERHKLDLYRPSLSAPKPARGKLRPVLIFVCGGGFVHGDRILSEVPGGIVYKNFGYFFAEKFGFETVVMEYLLLKHGAKLPSGAEDIDSVLEWVQSRFGENEKNRRKIFLMGNSAGGVHLATWLFGERFRQRRERLSEGMGRIRLGGIVLLGAPFNWNASSGELLTVLASYYGSKKDIKVNEPMELMKRATEGDIGRDMQKWPRLMVLVSELDPEDMMIQSAKDFVEEWKYRGGKADFEILKGHNHISPPLALGTGLEREELWGFEVGRWI</sequence>
<dbReference type="Gene3D" id="3.40.50.1820">
    <property type="entry name" value="alpha/beta hydrolase"/>
    <property type="match status" value="1"/>
</dbReference>
<gene>
    <name evidence="3" type="ORF">OIDMADRAFT_89668</name>
</gene>
<dbReference type="PANTHER" id="PTHR48081">
    <property type="entry name" value="AB HYDROLASE SUPERFAMILY PROTEIN C4A8.06C"/>
    <property type="match status" value="1"/>
</dbReference>
<accession>A0A0C3GPQ7</accession>
<protein>
    <recommendedName>
        <fullName evidence="2">BD-FAE-like domain-containing protein</fullName>
    </recommendedName>
</protein>
<dbReference type="Pfam" id="PF20434">
    <property type="entry name" value="BD-FAE"/>
    <property type="match status" value="1"/>
</dbReference>
<dbReference type="InterPro" id="IPR049492">
    <property type="entry name" value="BD-FAE-like_dom"/>
</dbReference>
<evidence type="ECO:0000313" key="4">
    <source>
        <dbReference type="Proteomes" id="UP000054321"/>
    </source>
</evidence>
<reference evidence="4" key="2">
    <citation type="submission" date="2015-01" db="EMBL/GenBank/DDBJ databases">
        <title>Evolutionary Origins and Diversification of the Mycorrhizal Mutualists.</title>
        <authorList>
            <consortium name="DOE Joint Genome Institute"/>
            <consortium name="Mycorrhizal Genomics Consortium"/>
            <person name="Kohler A."/>
            <person name="Kuo A."/>
            <person name="Nagy L.G."/>
            <person name="Floudas D."/>
            <person name="Copeland A."/>
            <person name="Barry K.W."/>
            <person name="Cichocki N."/>
            <person name="Veneault-Fourrey C."/>
            <person name="LaButti K."/>
            <person name="Lindquist E.A."/>
            <person name="Lipzen A."/>
            <person name="Lundell T."/>
            <person name="Morin E."/>
            <person name="Murat C."/>
            <person name="Riley R."/>
            <person name="Ohm R."/>
            <person name="Sun H."/>
            <person name="Tunlid A."/>
            <person name="Henrissat B."/>
            <person name="Grigoriev I.V."/>
            <person name="Hibbett D.S."/>
            <person name="Martin F."/>
        </authorList>
    </citation>
    <scope>NUCLEOTIDE SEQUENCE [LARGE SCALE GENOMIC DNA]</scope>
    <source>
        <strain evidence="4">Zn</strain>
    </source>
</reference>
<dbReference type="EMBL" id="KN832896">
    <property type="protein sequence ID" value="KIM93384.1"/>
    <property type="molecule type" value="Genomic_DNA"/>
</dbReference>
<dbReference type="SUPFAM" id="SSF53474">
    <property type="entry name" value="alpha/beta-Hydrolases"/>
    <property type="match status" value="1"/>
</dbReference>
<evidence type="ECO:0000259" key="2">
    <source>
        <dbReference type="Pfam" id="PF20434"/>
    </source>
</evidence>
<keyword evidence="1" id="KW-0378">Hydrolase</keyword>
<evidence type="ECO:0000256" key="1">
    <source>
        <dbReference type="ARBA" id="ARBA00022801"/>
    </source>
</evidence>
<dbReference type="GO" id="GO:0016787">
    <property type="term" value="F:hydrolase activity"/>
    <property type="evidence" value="ECO:0007669"/>
    <property type="project" value="UniProtKB-KW"/>
</dbReference>
<dbReference type="InterPro" id="IPR050300">
    <property type="entry name" value="GDXG_lipolytic_enzyme"/>
</dbReference>
<dbReference type="OrthoDB" id="433474at2759"/>
<name>A0A0C3GPQ7_OIDMZ</name>
<feature type="non-terminal residue" evidence="3">
    <location>
        <position position="288"/>
    </location>
</feature>
<reference evidence="3 4" key="1">
    <citation type="submission" date="2014-04" db="EMBL/GenBank/DDBJ databases">
        <authorList>
            <consortium name="DOE Joint Genome Institute"/>
            <person name="Kuo A."/>
            <person name="Martino E."/>
            <person name="Perotto S."/>
            <person name="Kohler A."/>
            <person name="Nagy L.G."/>
            <person name="Floudas D."/>
            <person name="Copeland A."/>
            <person name="Barry K.W."/>
            <person name="Cichocki N."/>
            <person name="Veneault-Fourrey C."/>
            <person name="LaButti K."/>
            <person name="Lindquist E.A."/>
            <person name="Lipzen A."/>
            <person name="Lundell T."/>
            <person name="Morin E."/>
            <person name="Murat C."/>
            <person name="Sun H."/>
            <person name="Tunlid A."/>
            <person name="Henrissat B."/>
            <person name="Grigoriev I.V."/>
            <person name="Hibbett D.S."/>
            <person name="Martin F."/>
            <person name="Nordberg H.P."/>
            <person name="Cantor M.N."/>
            <person name="Hua S.X."/>
        </authorList>
    </citation>
    <scope>NUCLEOTIDE SEQUENCE [LARGE SCALE GENOMIC DNA]</scope>
    <source>
        <strain evidence="3 4">Zn</strain>
    </source>
</reference>
<feature type="domain" description="BD-FAE-like" evidence="2">
    <location>
        <begin position="33"/>
        <end position="139"/>
    </location>
</feature>
<organism evidence="3 4">
    <name type="scientific">Oidiodendron maius (strain Zn)</name>
    <dbReference type="NCBI Taxonomy" id="913774"/>
    <lineage>
        <taxon>Eukaryota</taxon>
        <taxon>Fungi</taxon>
        <taxon>Dikarya</taxon>
        <taxon>Ascomycota</taxon>
        <taxon>Pezizomycotina</taxon>
        <taxon>Leotiomycetes</taxon>
        <taxon>Leotiomycetes incertae sedis</taxon>
        <taxon>Myxotrichaceae</taxon>
        <taxon>Oidiodendron</taxon>
    </lineage>
</organism>
<dbReference type="PANTHER" id="PTHR48081:SF33">
    <property type="entry name" value="KYNURENINE FORMAMIDASE"/>
    <property type="match status" value="1"/>
</dbReference>